<dbReference type="Proteomes" id="UP000217350">
    <property type="component" value="Segment"/>
</dbReference>
<protein>
    <submittedName>
        <fullName evidence="1">IFN resistance</fullName>
    </submittedName>
</protein>
<evidence type="ECO:0000313" key="2">
    <source>
        <dbReference type="Proteomes" id="UP000217350"/>
    </source>
</evidence>
<keyword evidence="2" id="KW-1185">Reference proteome</keyword>
<gene>
    <name evidence="1" type="ORF">Murmansk-030</name>
</gene>
<dbReference type="EMBL" id="MF001304">
    <property type="protein sequence ID" value="AST09225.1"/>
    <property type="molecule type" value="Genomic_DNA"/>
</dbReference>
<proteinExistence type="predicted"/>
<evidence type="ECO:0000313" key="1">
    <source>
        <dbReference type="EMBL" id="AST09225.1"/>
    </source>
</evidence>
<name>A0A223FML4_9POXV</name>
<dbReference type="Gene3D" id="2.40.50.140">
    <property type="entry name" value="Nucleic acid-binding proteins"/>
    <property type="match status" value="1"/>
</dbReference>
<organism evidence="1">
    <name type="scientific">Murmansk poxvirus</name>
    <dbReference type="NCBI Taxonomy" id="2025359"/>
    <lineage>
        <taxon>Viruses</taxon>
        <taxon>Varidnaviria</taxon>
        <taxon>Bamfordvirae</taxon>
        <taxon>Nucleocytoviricota</taxon>
        <taxon>Pokkesviricetes</taxon>
        <taxon>Chitovirales</taxon>
        <taxon>Poxviridae</taxon>
        <taxon>Chordopoxvirinae</taxon>
        <taxon>Centapoxvirus</taxon>
        <taxon>Centapoxvirus microtuspox</taxon>
        <taxon>Murmansk microtuspox virus</taxon>
    </lineage>
</organism>
<reference evidence="1" key="1">
    <citation type="journal article" date="2017" name="Virus Genes">
        <title>Two novel poxviruses with unusual genome rearrangements: NY_014 and Murmansk.</title>
        <authorList>
            <person name="Smithson C."/>
            <person name="Meyer H."/>
            <person name="Gigante C.M."/>
            <person name="Gao J."/>
            <person name="Zhao H."/>
            <person name="Batra D."/>
            <person name="Damon I."/>
            <person name="Upton C."/>
            <person name="Li Y."/>
        </authorList>
    </citation>
    <scope>NUCLEOTIDE SEQUENCE [LARGE SCALE GENOMIC DNA]</scope>
    <source>
        <strain evidence="1">LEIV-11411</strain>
    </source>
</reference>
<sequence length="84" mass="9749">MDNFPKEGDILMGTVYSDNFVLKVKIDDRDIIAALIDKNTYPASVYKKFIKKMAGRHIYVRVVNVDKEKGYIDVTYKVNNNKFL</sequence>
<dbReference type="SUPFAM" id="SSF50249">
    <property type="entry name" value="Nucleic acid-binding proteins"/>
    <property type="match status" value="1"/>
</dbReference>
<dbReference type="InterPro" id="IPR012340">
    <property type="entry name" value="NA-bd_OB-fold"/>
</dbReference>
<dbReference type="OrthoDB" id="37826at10239"/>
<accession>A0A223FML4</accession>